<keyword evidence="1" id="KW-0812">Transmembrane</keyword>
<evidence type="ECO:0000313" key="2">
    <source>
        <dbReference type="EMBL" id="MBP1044892.1"/>
    </source>
</evidence>
<keyword evidence="3" id="KW-1185">Reference proteome</keyword>
<proteinExistence type="predicted"/>
<comment type="caution">
    <text evidence="2">The sequence shown here is derived from an EMBL/GenBank/DDBJ whole genome shotgun (WGS) entry which is preliminary data.</text>
</comment>
<gene>
    <name evidence="2" type="ORF">I6N96_01270</name>
</gene>
<name>A0ABS4CF61_9ENTE</name>
<organism evidence="2 3">
    <name type="scientific">Enterococcus larvae</name>
    <dbReference type="NCBI Taxonomy" id="2794352"/>
    <lineage>
        <taxon>Bacteria</taxon>
        <taxon>Bacillati</taxon>
        <taxon>Bacillota</taxon>
        <taxon>Bacilli</taxon>
        <taxon>Lactobacillales</taxon>
        <taxon>Enterococcaceae</taxon>
        <taxon>Enterococcus</taxon>
    </lineage>
</organism>
<sequence>MNNSKNYNRKGPKPPNFFIGIGLLGIGLFLFFNQLTVSSSWFSYGMFRIGGIWISNGWTVLPLVIGIVMIFNNTKSVVGKILAIIGVLLILVSIVTTVHIRLSRTSLFSYILMLTFIIGGANLIFKSLALKRN</sequence>
<dbReference type="EMBL" id="JAEDXU010000001">
    <property type="protein sequence ID" value="MBP1044892.1"/>
    <property type="molecule type" value="Genomic_DNA"/>
</dbReference>
<dbReference type="Proteomes" id="UP000673375">
    <property type="component" value="Unassembled WGS sequence"/>
</dbReference>
<feature type="transmembrane region" description="Helical" evidence="1">
    <location>
        <begin position="52"/>
        <end position="71"/>
    </location>
</feature>
<feature type="transmembrane region" description="Helical" evidence="1">
    <location>
        <begin position="107"/>
        <end position="125"/>
    </location>
</feature>
<evidence type="ECO:0000256" key="1">
    <source>
        <dbReference type="SAM" id="Phobius"/>
    </source>
</evidence>
<protein>
    <submittedName>
        <fullName evidence="2">Uncharacterized protein</fullName>
    </submittedName>
</protein>
<feature type="transmembrane region" description="Helical" evidence="1">
    <location>
        <begin position="78"/>
        <end position="101"/>
    </location>
</feature>
<keyword evidence="1" id="KW-0472">Membrane</keyword>
<feature type="transmembrane region" description="Helical" evidence="1">
    <location>
        <begin position="15"/>
        <end position="32"/>
    </location>
</feature>
<evidence type="ECO:0000313" key="3">
    <source>
        <dbReference type="Proteomes" id="UP000673375"/>
    </source>
</evidence>
<dbReference type="RefSeq" id="WP_209555687.1">
    <property type="nucleotide sequence ID" value="NZ_JAEDXU010000001.1"/>
</dbReference>
<reference evidence="2 3" key="1">
    <citation type="submission" date="2020-12" db="EMBL/GenBank/DDBJ databases">
        <title>Vagococcus allomyrinae sp. nov. and Enterococcus lavae sp. nov., isolated from the larvae of Allomyrina dichotoma.</title>
        <authorList>
            <person name="Lee S.D."/>
        </authorList>
    </citation>
    <scope>NUCLEOTIDE SEQUENCE [LARGE SCALE GENOMIC DNA]</scope>
    <source>
        <strain evidence="2 3">BWM-S5</strain>
    </source>
</reference>
<accession>A0ABS4CF61</accession>
<keyword evidence="1" id="KW-1133">Transmembrane helix</keyword>